<comment type="caution">
    <text evidence="1">The sequence shown here is derived from an EMBL/GenBank/DDBJ whole genome shotgun (WGS) entry which is preliminary data.</text>
</comment>
<reference evidence="1" key="1">
    <citation type="journal article" date="2020" name="Stud. Mycol.">
        <title>101 Dothideomycetes genomes: a test case for predicting lifestyles and emergence of pathogens.</title>
        <authorList>
            <person name="Haridas S."/>
            <person name="Albert R."/>
            <person name="Binder M."/>
            <person name="Bloem J."/>
            <person name="Labutti K."/>
            <person name="Salamov A."/>
            <person name="Andreopoulos B."/>
            <person name="Baker S."/>
            <person name="Barry K."/>
            <person name="Bills G."/>
            <person name="Bluhm B."/>
            <person name="Cannon C."/>
            <person name="Castanera R."/>
            <person name="Culley D."/>
            <person name="Daum C."/>
            <person name="Ezra D."/>
            <person name="Gonzalez J."/>
            <person name="Henrissat B."/>
            <person name="Kuo A."/>
            <person name="Liang C."/>
            <person name="Lipzen A."/>
            <person name="Lutzoni F."/>
            <person name="Magnuson J."/>
            <person name="Mondo S."/>
            <person name="Nolan M."/>
            <person name="Ohm R."/>
            <person name="Pangilinan J."/>
            <person name="Park H.-J."/>
            <person name="Ramirez L."/>
            <person name="Alfaro M."/>
            <person name="Sun H."/>
            <person name="Tritt A."/>
            <person name="Yoshinaga Y."/>
            <person name="Zwiers L.-H."/>
            <person name="Turgeon B."/>
            <person name="Goodwin S."/>
            <person name="Spatafora J."/>
            <person name="Crous P."/>
            <person name="Grigoriev I."/>
        </authorList>
    </citation>
    <scope>NUCLEOTIDE SEQUENCE</scope>
    <source>
        <strain evidence="1">ATCC 200398</strain>
    </source>
</reference>
<keyword evidence="2" id="KW-1185">Reference proteome</keyword>
<evidence type="ECO:0000313" key="2">
    <source>
        <dbReference type="Proteomes" id="UP000799755"/>
    </source>
</evidence>
<dbReference type="Proteomes" id="UP000799755">
    <property type="component" value="Unassembled WGS sequence"/>
</dbReference>
<protein>
    <submittedName>
        <fullName evidence="1">Uncharacterized protein</fullName>
    </submittedName>
</protein>
<name>A0ACB6R455_9PLEO</name>
<organism evidence="1 2">
    <name type="scientific">Lindgomyces ingoldianus</name>
    <dbReference type="NCBI Taxonomy" id="673940"/>
    <lineage>
        <taxon>Eukaryota</taxon>
        <taxon>Fungi</taxon>
        <taxon>Dikarya</taxon>
        <taxon>Ascomycota</taxon>
        <taxon>Pezizomycotina</taxon>
        <taxon>Dothideomycetes</taxon>
        <taxon>Pleosporomycetidae</taxon>
        <taxon>Pleosporales</taxon>
        <taxon>Lindgomycetaceae</taxon>
        <taxon>Lindgomyces</taxon>
    </lineage>
</organism>
<dbReference type="EMBL" id="MU003500">
    <property type="protein sequence ID" value="KAF2473092.1"/>
    <property type="molecule type" value="Genomic_DNA"/>
</dbReference>
<gene>
    <name evidence="1" type="ORF">BDR25DRAFT_128497</name>
</gene>
<proteinExistence type="predicted"/>
<sequence>MLREAYQDCAYTEVSSQKHRSTSNSMPWVWDYFSTYRLSEDDLKAFLTELFGQHEFSISASNGNYAFTVPRCLNIDERNKLEDRRWTTGQ</sequence>
<accession>A0ACB6R455</accession>
<evidence type="ECO:0000313" key="1">
    <source>
        <dbReference type="EMBL" id="KAF2473092.1"/>
    </source>
</evidence>